<accession>A0ABY7F204</accession>
<proteinExistence type="predicted"/>
<keyword evidence="2" id="KW-1185">Reference proteome</keyword>
<organism evidence="1 2">
    <name type="scientific">Mya arenaria</name>
    <name type="common">Soft-shell clam</name>
    <dbReference type="NCBI Taxonomy" id="6604"/>
    <lineage>
        <taxon>Eukaryota</taxon>
        <taxon>Metazoa</taxon>
        <taxon>Spiralia</taxon>
        <taxon>Lophotrochozoa</taxon>
        <taxon>Mollusca</taxon>
        <taxon>Bivalvia</taxon>
        <taxon>Autobranchia</taxon>
        <taxon>Heteroconchia</taxon>
        <taxon>Euheterodonta</taxon>
        <taxon>Imparidentia</taxon>
        <taxon>Neoheterodontei</taxon>
        <taxon>Myida</taxon>
        <taxon>Myoidea</taxon>
        <taxon>Myidae</taxon>
        <taxon>Mya</taxon>
    </lineage>
</organism>
<name>A0ABY7F204_MYAAR</name>
<reference evidence="1" key="1">
    <citation type="submission" date="2022-11" db="EMBL/GenBank/DDBJ databases">
        <title>Centuries of genome instability and evolution in soft-shell clam transmissible cancer (bioRxiv).</title>
        <authorList>
            <person name="Hart S.F.M."/>
            <person name="Yonemitsu M.A."/>
            <person name="Giersch R.M."/>
            <person name="Beal B.F."/>
            <person name="Arriagada G."/>
            <person name="Davis B.W."/>
            <person name="Ostrander E.A."/>
            <person name="Goff S.P."/>
            <person name="Metzger M.J."/>
        </authorList>
    </citation>
    <scope>NUCLEOTIDE SEQUENCE</scope>
    <source>
        <strain evidence="1">MELC-2E11</strain>
        <tissue evidence="1">Siphon/mantle</tissue>
    </source>
</reference>
<evidence type="ECO:0000313" key="2">
    <source>
        <dbReference type="Proteomes" id="UP001164746"/>
    </source>
</evidence>
<protein>
    <submittedName>
        <fullName evidence="1">Uncharacterized protein</fullName>
    </submittedName>
</protein>
<sequence>MGTSSTRYERSREAGFQIDPTHSPIYFHSIENGTETPSTGSARAHISSAMEAVKICRTEAEQLQEKLQNEYFTRWNETCDVQDFNGIASSELDSLLHKISERFTINGENIYAKISGIRFAKEIDVNIFEFTFGEELSSGTIHFGMIAISKESASLEAVSCLYTLDFAVARVRVEKKRKKRILGINAGTDRRSWLEPKSLGFVTQRALINFCRTKALTEFQRRGIITNINDVPSIQDA</sequence>
<gene>
    <name evidence="1" type="ORF">MAR_030812</name>
</gene>
<dbReference type="Proteomes" id="UP001164746">
    <property type="component" value="Chromosome 10"/>
</dbReference>
<evidence type="ECO:0000313" key="1">
    <source>
        <dbReference type="EMBL" id="WAR16218.1"/>
    </source>
</evidence>
<dbReference type="EMBL" id="CP111021">
    <property type="protein sequence ID" value="WAR16218.1"/>
    <property type="molecule type" value="Genomic_DNA"/>
</dbReference>